<feature type="compositionally biased region" description="Polar residues" evidence="1">
    <location>
        <begin position="538"/>
        <end position="553"/>
    </location>
</feature>
<keyword evidence="3" id="KW-1185">Reference proteome</keyword>
<feature type="compositionally biased region" description="Basic and acidic residues" evidence="1">
    <location>
        <begin position="55"/>
        <end position="83"/>
    </location>
</feature>
<feature type="compositionally biased region" description="Polar residues" evidence="1">
    <location>
        <begin position="580"/>
        <end position="602"/>
    </location>
</feature>
<feature type="region of interest" description="Disordered" evidence="1">
    <location>
        <begin position="307"/>
        <end position="345"/>
    </location>
</feature>
<dbReference type="Proteomes" id="UP000001631">
    <property type="component" value="Unassembled WGS sequence"/>
</dbReference>
<evidence type="ECO:0000256" key="1">
    <source>
        <dbReference type="SAM" id="MobiDB-lite"/>
    </source>
</evidence>
<accession>C0NPZ8</accession>
<feature type="region of interest" description="Disordered" evidence="1">
    <location>
        <begin position="533"/>
        <end position="602"/>
    </location>
</feature>
<dbReference type="GeneID" id="69038244"/>
<reference evidence="2" key="1">
    <citation type="submission" date="2009-02" db="EMBL/GenBank/DDBJ databases">
        <title>The Genome Sequence of Ajellomyces capsulatus strain G186AR.</title>
        <authorList>
            <consortium name="The Broad Institute Genome Sequencing Platform"/>
            <person name="Champion M."/>
            <person name="Cuomo C."/>
            <person name="Ma L.-J."/>
            <person name="Henn M.R."/>
            <person name="Sil A."/>
            <person name="Goldman B."/>
            <person name="Young S.K."/>
            <person name="Kodira C.D."/>
            <person name="Zeng Q."/>
            <person name="Koehrsen M."/>
            <person name="Alvarado L."/>
            <person name="Berlin A."/>
            <person name="Borenstein D."/>
            <person name="Chen Z."/>
            <person name="Engels R."/>
            <person name="Freedman E."/>
            <person name="Gellesch M."/>
            <person name="Goldberg J."/>
            <person name="Griggs A."/>
            <person name="Gujja S."/>
            <person name="Heiman D."/>
            <person name="Hepburn T."/>
            <person name="Howarth C."/>
            <person name="Jen D."/>
            <person name="Larson L."/>
            <person name="Lewis B."/>
            <person name="Mehta T."/>
            <person name="Park D."/>
            <person name="Pearson M."/>
            <person name="Roberts A."/>
            <person name="Saif S."/>
            <person name="Shea T."/>
            <person name="Shenoy N."/>
            <person name="Sisk P."/>
            <person name="Stolte C."/>
            <person name="Sykes S."/>
            <person name="Walk T."/>
            <person name="White J."/>
            <person name="Yandava C."/>
            <person name="Klein B."/>
            <person name="McEwen J.G."/>
            <person name="Puccia R."/>
            <person name="Goldman G.H."/>
            <person name="Felipe M.S."/>
            <person name="Nino-Vega G."/>
            <person name="San-Blas G."/>
            <person name="Taylor J."/>
            <person name="Mendoza L."/>
            <person name="Galagan J."/>
            <person name="Nusbaum C."/>
            <person name="Birren B."/>
        </authorList>
    </citation>
    <scope>NUCLEOTIDE SEQUENCE</scope>
    <source>
        <strain evidence="2">G186AR</strain>
    </source>
</reference>
<feature type="region of interest" description="Disordered" evidence="1">
    <location>
        <begin position="31"/>
        <end position="103"/>
    </location>
</feature>
<dbReference type="EMBL" id="GG663368">
    <property type="protein sequence ID" value="EEH07008.1"/>
    <property type="molecule type" value="Genomic_DNA"/>
</dbReference>
<feature type="compositionally biased region" description="Low complexity" evidence="1">
    <location>
        <begin position="43"/>
        <end position="54"/>
    </location>
</feature>
<proteinExistence type="predicted"/>
<dbReference type="InParanoid" id="C0NPZ8"/>
<dbReference type="AlphaFoldDB" id="C0NPZ8"/>
<sequence>MNWTGGRLQRYSYKNYKSQKAAQKQYFARTRLKAQKRLHQGPSSSSARSLLSQRLPKELSHSQEREGIDHYIGNERKVDKDISSDGSSNRSPETEESQDFDHLRRKLLKRQDWASLAVVRPLRTSMFPRSSPHAVNITRRRHRQQQKMKHRIPFQGEGLDADIAIGQMTNFPGGYLNENSPNDKESLLLGLETDMEKARISNSRKFRRTEANSRTIGLWNTPNHSEKEGAELPVLVAGGKSSWISSADCWIWHPPTPAKLNSPGRDNLYDELPDDYWSVVGSEPTAPSQDPSESMLLEIEEMHTMGPFEKESRNNISDCQRTTYSSSEGSPNAGNSQNSAHSSTSAITSVSPLLIPEMQGRHCRNPERFLVHGLKHLVPNTYAGHELPAVPDARRTSDSGIFDGQFQSGIGSELSSVVNDSARGQNKVPSLELRDYLSSLYQVEDIEQGNPQELLVCFPTQQTALDVDWAARPEVRVPASRGIDDLNPVIDTDGEGHLLKYFMGWPTSQEQSDHYTLLSPVCMEASDLSTAEKPAYPNSLTEPRNASSETGSQVWGKKATTSRDSADLSEVGGSDPSRCEISSQDAVVGTTSDSSSTHQQRF</sequence>
<evidence type="ECO:0000313" key="2">
    <source>
        <dbReference type="EMBL" id="EEH07008.1"/>
    </source>
</evidence>
<dbReference type="RefSeq" id="XP_045287489.1">
    <property type="nucleotide sequence ID" value="XM_045432277.1"/>
</dbReference>
<protein>
    <submittedName>
        <fullName evidence="2">Uncharacterized protein</fullName>
    </submittedName>
</protein>
<name>C0NPZ8_AJECG</name>
<organism evidence="2 3">
    <name type="scientific">Ajellomyces capsulatus (strain G186AR / H82 / ATCC MYA-2454 / RMSCC 2432)</name>
    <name type="common">Darling's disease fungus</name>
    <name type="synonym">Histoplasma capsulatum</name>
    <dbReference type="NCBI Taxonomy" id="447093"/>
    <lineage>
        <taxon>Eukaryota</taxon>
        <taxon>Fungi</taxon>
        <taxon>Dikarya</taxon>
        <taxon>Ascomycota</taxon>
        <taxon>Pezizomycotina</taxon>
        <taxon>Eurotiomycetes</taxon>
        <taxon>Eurotiomycetidae</taxon>
        <taxon>Onygenales</taxon>
        <taxon>Ajellomycetaceae</taxon>
        <taxon>Histoplasma</taxon>
    </lineage>
</organism>
<gene>
    <name evidence="2" type="ORF">HCBG_05228</name>
</gene>
<dbReference type="HOGENOM" id="CLU_021476_0_0_1"/>
<feature type="compositionally biased region" description="Polar residues" evidence="1">
    <location>
        <begin position="314"/>
        <end position="345"/>
    </location>
</feature>
<evidence type="ECO:0000313" key="3">
    <source>
        <dbReference type="Proteomes" id="UP000001631"/>
    </source>
</evidence>